<keyword evidence="1" id="KW-0472">Membrane</keyword>
<dbReference type="AlphaFoldDB" id="A0A450SHM8"/>
<protein>
    <submittedName>
        <fullName evidence="7">Hemolysin activation/secretion protein</fullName>
    </submittedName>
</protein>
<dbReference type="Gene3D" id="2.40.160.50">
    <property type="entry name" value="membrane protein fhac: a member of the omp85/tpsb transporter family"/>
    <property type="match status" value="1"/>
</dbReference>
<dbReference type="PANTHER" id="PTHR34597:SF6">
    <property type="entry name" value="BLR6126 PROTEIN"/>
    <property type="match status" value="1"/>
</dbReference>
<sequence>MSRKFAVIFLLLSFSGISLSSEDADRLEQLFELREEPKSTVDALLPELAPRVTVGEFPEAPFRLEAVEILGSSVYTDADLEPLYSPYLHRPGTRKRLRDLAEAIIRQYEADGYPYTQILVEPLVASEGAVKIRIREAFIDNVVVQGEPKGKKDRFADLISKIKAMRPIRRSDIERYILLASDLGGIYKISAEVQASESNPGAYTLVLSPMLQNTVMGFVVANNRGTEAVGPVFFVPGALVFNPFGYFGKTSLKLATTPETKELRFLSAEHELPLNDAGTKLKLRFSYTTSHPGTVAAEMVDANSRAQTFSFGVSHPFVRTQRTNFTGYGKFDIKQSDRRMHTLIPTFNNFGQPVGSIDVHGKYSEDKTRILRAGADFDYADSTDGITRLQLEWSHGLSGFGAKAHDPLTESLSFLAKNDDGVADFDKITYALSRTQPLAFVNPKLEKWSAYGAIEGQISADPLLASEECGIGGRYMGRAYDSSEITGENCIGASFELRRDIGGSPIEWLPDSQGYLFYDIGKVEQKGNPIGQTDESLSSLGAGLTFQIPPYVSLSLEVAKPLTREVANEEDKSLRTFASIFAVF</sequence>
<dbReference type="Pfam" id="PF08479">
    <property type="entry name" value="POTRA_2"/>
    <property type="match status" value="1"/>
</dbReference>
<evidence type="ECO:0000256" key="1">
    <source>
        <dbReference type="ARBA" id="ARBA00022452"/>
    </source>
</evidence>
<dbReference type="InterPro" id="IPR051544">
    <property type="entry name" value="TPS_OM_transporter"/>
</dbReference>
<dbReference type="GO" id="GO:0046819">
    <property type="term" value="P:protein secretion by the type V secretion system"/>
    <property type="evidence" value="ECO:0007669"/>
    <property type="project" value="TreeGrafter"/>
</dbReference>
<dbReference type="InterPro" id="IPR013686">
    <property type="entry name" value="Polypept-transport_assoc_ShlB"/>
</dbReference>
<feature type="chain" id="PRO_5019581240" evidence="4">
    <location>
        <begin position="21"/>
        <end position="584"/>
    </location>
</feature>
<keyword evidence="2" id="KW-0812">Transmembrane</keyword>
<organism evidence="7">
    <name type="scientific">Candidatus Kentrum sp. DK</name>
    <dbReference type="NCBI Taxonomy" id="2126562"/>
    <lineage>
        <taxon>Bacteria</taxon>
        <taxon>Pseudomonadati</taxon>
        <taxon>Pseudomonadota</taxon>
        <taxon>Gammaproteobacteria</taxon>
        <taxon>Candidatus Kentrum</taxon>
    </lineage>
</organism>
<keyword evidence="3" id="KW-0998">Cell outer membrane</keyword>
<feature type="domain" description="Polypeptide-transport-associated ShlB-type" evidence="6">
    <location>
        <begin position="62"/>
        <end position="136"/>
    </location>
</feature>
<dbReference type="Pfam" id="PF03865">
    <property type="entry name" value="ShlB"/>
    <property type="match status" value="1"/>
</dbReference>
<dbReference type="InterPro" id="IPR005565">
    <property type="entry name" value="Hemolysn_activator_HlyB_C"/>
</dbReference>
<dbReference type="PANTHER" id="PTHR34597">
    <property type="entry name" value="SLR1661 PROTEIN"/>
    <property type="match status" value="1"/>
</dbReference>
<gene>
    <name evidence="7" type="ORF">BECKDK2373C_GA0170839_103716</name>
</gene>
<evidence type="ECO:0000259" key="6">
    <source>
        <dbReference type="Pfam" id="PF08479"/>
    </source>
</evidence>
<evidence type="ECO:0000313" key="7">
    <source>
        <dbReference type="EMBL" id="VFJ52711.1"/>
    </source>
</evidence>
<evidence type="ECO:0000259" key="5">
    <source>
        <dbReference type="Pfam" id="PF03865"/>
    </source>
</evidence>
<dbReference type="GO" id="GO:0098046">
    <property type="term" value="C:type V protein secretion system complex"/>
    <property type="evidence" value="ECO:0007669"/>
    <property type="project" value="TreeGrafter"/>
</dbReference>
<reference evidence="7" key="1">
    <citation type="submission" date="2019-02" db="EMBL/GenBank/DDBJ databases">
        <authorList>
            <person name="Gruber-Vodicka R. H."/>
            <person name="Seah K. B. B."/>
        </authorList>
    </citation>
    <scope>NUCLEOTIDE SEQUENCE</scope>
    <source>
        <strain evidence="7">BECK_DK161</strain>
    </source>
</reference>
<keyword evidence="4" id="KW-0732">Signal</keyword>
<name>A0A450SHM8_9GAMM</name>
<feature type="signal peptide" evidence="4">
    <location>
        <begin position="1"/>
        <end position="20"/>
    </location>
</feature>
<proteinExistence type="predicted"/>
<accession>A0A450SHM8</accession>
<feature type="domain" description="Haemolysin activator HlyB C-terminal" evidence="5">
    <location>
        <begin position="384"/>
        <end position="545"/>
    </location>
</feature>
<evidence type="ECO:0000256" key="3">
    <source>
        <dbReference type="ARBA" id="ARBA00023237"/>
    </source>
</evidence>
<keyword evidence="1" id="KW-1134">Transmembrane beta strand</keyword>
<dbReference type="GO" id="GO:0008320">
    <property type="term" value="F:protein transmembrane transporter activity"/>
    <property type="evidence" value="ECO:0007669"/>
    <property type="project" value="TreeGrafter"/>
</dbReference>
<evidence type="ECO:0000256" key="4">
    <source>
        <dbReference type="SAM" id="SignalP"/>
    </source>
</evidence>
<evidence type="ECO:0000256" key="2">
    <source>
        <dbReference type="ARBA" id="ARBA00022692"/>
    </source>
</evidence>
<dbReference type="Gene3D" id="3.10.20.310">
    <property type="entry name" value="membrane protein fhac"/>
    <property type="match status" value="1"/>
</dbReference>
<dbReference type="EMBL" id="CAADEY010000037">
    <property type="protein sequence ID" value="VFJ52711.1"/>
    <property type="molecule type" value="Genomic_DNA"/>
</dbReference>